<dbReference type="InterPro" id="IPR025006">
    <property type="entry name" value="DUF3900"/>
</dbReference>
<evidence type="ECO:0000313" key="2">
    <source>
        <dbReference type="EMBL" id="TBL80321.1"/>
    </source>
</evidence>
<protein>
    <submittedName>
        <fullName evidence="2">DUF3900 domain-containing protein</fullName>
    </submittedName>
</protein>
<dbReference type="Proteomes" id="UP000293142">
    <property type="component" value="Unassembled WGS sequence"/>
</dbReference>
<organism evidence="2 3">
    <name type="scientific">Paenibacillus thalictri</name>
    <dbReference type="NCBI Taxonomy" id="2527873"/>
    <lineage>
        <taxon>Bacteria</taxon>
        <taxon>Bacillati</taxon>
        <taxon>Bacillota</taxon>
        <taxon>Bacilli</taxon>
        <taxon>Bacillales</taxon>
        <taxon>Paenibacillaceae</taxon>
        <taxon>Paenibacillus</taxon>
    </lineage>
</organism>
<dbReference type="EMBL" id="SIRE01000005">
    <property type="protein sequence ID" value="TBL80321.1"/>
    <property type="molecule type" value="Genomic_DNA"/>
</dbReference>
<dbReference type="AlphaFoldDB" id="A0A4V2J4L2"/>
<gene>
    <name evidence="2" type="ORF">EYB31_07845</name>
</gene>
<dbReference type="RefSeq" id="WP_131012736.1">
    <property type="nucleotide sequence ID" value="NZ_SIRE01000005.1"/>
</dbReference>
<proteinExistence type="predicted"/>
<dbReference type="Pfam" id="PF13037">
    <property type="entry name" value="DUF3898"/>
    <property type="match status" value="1"/>
</dbReference>
<dbReference type="Pfam" id="PF13039">
    <property type="entry name" value="DUF3900"/>
    <property type="match status" value="1"/>
</dbReference>
<evidence type="ECO:0000313" key="3">
    <source>
        <dbReference type="Proteomes" id="UP000293142"/>
    </source>
</evidence>
<sequence>MNFHIEYLSFFVIQADGEGESGSKNYKHYQTLDESSYEESELSGFLDGELGKIAKRKAERNPRAEQVPTKIGRFIVEPGYGADSNPNFNQFDRLRGAESAEQFLGFADDMLRAYMDASAIRGGVLLIARAKLPKHTDERFVFVMKCDFEQKIARITDERSLLNKVEMAISAKNMKSILYPHMPEPGMIEPWELKIHQASHAKYFEDFLKFVEYEKSVPEIMNERVVQMAQQYIEDNYEEMSPQREQEEKELELWAYGDQRELQEKWTPQQVVEAAAPLIEEKPDLELKLKLGHITVRGLLADYGDRVHIAKEGGRYVILIEGDELLFDRAVSPVELARPETLEATVRRIREKVEEESSVPY</sequence>
<name>A0A4V2J4L2_9BACL</name>
<dbReference type="InterPro" id="IPR025012">
    <property type="entry name" value="DUF3898"/>
</dbReference>
<evidence type="ECO:0000259" key="1">
    <source>
        <dbReference type="Pfam" id="PF13037"/>
    </source>
</evidence>
<feature type="domain" description="DUF3898" evidence="1">
    <location>
        <begin position="261"/>
        <end position="350"/>
    </location>
</feature>
<dbReference type="OrthoDB" id="2974172at2"/>
<comment type="caution">
    <text evidence="2">The sequence shown here is derived from an EMBL/GenBank/DDBJ whole genome shotgun (WGS) entry which is preliminary data.</text>
</comment>
<accession>A0A4V2J4L2</accession>
<reference evidence="2 3" key="1">
    <citation type="submission" date="2019-02" db="EMBL/GenBank/DDBJ databases">
        <title>Paenibacillus sp. nov., isolated from surface-sterilized tissue of Thalictrum simplex L.</title>
        <authorList>
            <person name="Tuo L."/>
        </authorList>
    </citation>
    <scope>NUCLEOTIDE SEQUENCE [LARGE SCALE GENOMIC DNA]</scope>
    <source>
        <strain evidence="2 3">N2SHLJ1</strain>
    </source>
</reference>
<keyword evidence="3" id="KW-1185">Reference proteome</keyword>